<name>A0AA88YKE4_PINIB</name>
<dbReference type="Pfam" id="PF13843">
    <property type="entry name" value="DDE_Tnp_1_7"/>
    <property type="match status" value="1"/>
</dbReference>
<feature type="compositionally biased region" description="Acidic residues" evidence="1">
    <location>
        <begin position="48"/>
        <end position="64"/>
    </location>
</feature>
<evidence type="ECO:0000313" key="3">
    <source>
        <dbReference type="EMBL" id="KAK3106989.1"/>
    </source>
</evidence>
<dbReference type="EMBL" id="VSWD01000002">
    <property type="protein sequence ID" value="KAK3106989.1"/>
    <property type="molecule type" value="Genomic_DNA"/>
</dbReference>
<keyword evidence="4" id="KW-1185">Reference proteome</keyword>
<protein>
    <recommendedName>
        <fullName evidence="2">PiggyBac transposable element-derived protein domain-containing protein</fullName>
    </recommendedName>
</protein>
<proteinExistence type="predicted"/>
<dbReference type="PANTHER" id="PTHR46599">
    <property type="entry name" value="PIGGYBAC TRANSPOSABLE ELEMENT-DERIVED PROTEIN 4"/>
    <property type="match status" value="1"/>
</dbReference>
<feature type="region of interest" description="Disordered" evidence="1">
    <location>
        <begin position="1"/>
        <end position="64"/>
    </location>
</feature>
<comment type="caution">
    <text evidence="3">The sequence shown here is derived from an EMBL/GenBank/DDBJ whole genome shotgun (WGS) entry which is preliminary data.</text>
</comment>
<dbReference type="Proteomes" id="UP001186944">
    <property type="component" value="Unassembled WGS sequence"/>
</dbReference>
<organism evidence="3 4">
    <name type="scientific">Pinctada imbricata</name>
    <name type="common">Atlantic pearl-oyster</name>
    <name type="synonym">Pinctada martensii</name>
    <dbReference type="NCBI Taxonomy" id="66713"/>
    <lineage>
        <taxon>Eukaryota</taxon>
        <taxon>Metazoa</taxon>
        <taxon>Spiralia</taxon>
        <taxon>Lophotrochozoa</taxon>
        <taxon>Mollusca</taxon>
        <taxon>Bivalvia</taxon>
        <taxon>Autobranchia</taxon>
        <taxon>Pteriomorphia</taxon>
        <taxon>Pterioida</taxon>
        <taxon>Pterioidea</taxon>
        <taxon>Pteriidae</taxon>
        <taxon>Pinctada</taxon>
    </lineage>
</organism>
<feature type="compositionally biased region" description="Basic and acidic residues" evidence="1">
    <location>
        <begin position="26"/>
        <end position="47"/>
    </location>
</feature>
<sequence length="348" mass="40371">MADNLQSSSDDSYSEFEGFNENDVQIARENESRVQRELQHVIDHESDIDVSDESGDESGESDDEYLSSLTAEWTDDLGDIQLPLFTERTGVNHGLDPGAKPVDYFFKYLPPSFFDTLAEETNRYATQKGPDPKWTPNNAEEMRAFVALNIIIGVRQLLRLENYWSTDERFGDPYVSSILTKTRFMKINQYIHLRDTSNAPGRNDPNYDPLFKVRNMIDLILPKLREVYKPGQNLSVDEGMIGFKGRVHFRQHMPAKPTKWGIKVWQICESESGYCCGFEVHTGKKRDGTRQFSLGFDVVWSLSEAYHNQNRHLYFDRFFLVSNTCRTFRTCEYVCMWYDYGKPKGNSR</sequence>
<evidence type="ECO:0000313" key="4">
    <source>
        <dbReference type="Proteomes" id="UP001186944"/>
    </source>
</evidence>
<feature type="compositionally biased region" description="Polar residues" evidence="1">
    <location>
        <begin position="1"/>
        <end position="11"/>
    </location>
</feature>
<dbReference type="InterPro" id="IPR029526">
    <property type="entry name" value="PGBD"/>
</dbReference>
<evidence type="ECO:0000259" key="2">
    <source>
        <dbReference type="Pfam" id="PF13843"/>
    </source>
</evidence>
<dbReference type="AlphaFoldDB" id="A0AA88YKE4"/>
<gene>
    <name evidence="3" type="ORF">FSP39_004511</name>
</gene>
<evidence type="ECO:0000256" key="1">
    <source>
        <dbReference type="SAM" id="MobiDB-lite"/>
    </source>
</evidence>
<dbReference type="PANTHER" id="PTHR46599:SF2">
    <property type="entry name" value="PIGGYBAC TRANSPOSABLE ELEMENT-DERIVED PROTEIN 4-LIKE"/>
    <property type="match status" value="1"/>
</dbReference>
<reference evidence="3" key="1">
    <citation type="submission" date="2019-08" db="EMBL/GenBank/DDBJ databases">
        <title>The improved chromosome-level genome for the pearl oyster Pinctada fucata martensii using PacBio sequencing and Hi-C.</title>
        <authorList>
            <person name="Zheng Z."/>
        </authorList>
    </citation>
    <scope>NUCLEOTIDE SEQUENCE</scope>
    <source>
        <strain evidence="3">ZZ-2019</strain>
        <tissue evidence="3">Adductor muscle</tissue>
    </source>
</reference>
<feature type="domain" description="PiggyBac transposable element-derived protein" evidence="2">
    <location>
        <begin position="101"/>
        <end position="330"/>
    </location>
</feature>
<accession>A0AA88YKE4</accession>